<sequence>MQSTRIALREILRLEEQGDWGAVESKSLELAKAVATGECEDPPAEIYRYIDDFDIRQEDDRYGDMQRADLRKFLGLQ</sequence>
<reference evidence="1 2" key="1">
    <citation type="submission" date="2023-03" db="EMBL/GenBank/DDBJ databases">
        <title>Altererythrobacter sp. CAU 1644 isolated from sand.</title>
        <authorList>
            <person name="Kim W."/>
        </authorList>
    </citation>
    <scope>NUCLEOTIDE SEQUENCE [LARGE SCALE GENOMIC DNA]</scope>
    <source>
        <strain evidence="1 2">CAU 1644</strain>
    </source>
</reference>
<organism evidence="1 2">
    <name type="scientific">Altererythrobacter arenosus</name>
    <dbReference type="NCBI Taxonomy" id="3032592"/>
    <lineage>
        <taxon>Bacteria</taxon>
        <taxon>Pseudomonadati</taxon>
        <taxon>Pseudomonadota</taxon>
        <taxon>Alphaproteobacteria</taxon>
        <taxon>Sphingomonadales</taxon>
        <taxon>Erythrobacteraceae</taxon>
        <taxon>Altererythrobacter</taxon>
    </lineage>
</organism>
<name>A0ABY8FXC6_9SPHN</name>
<protein>
    <submittedName>
        <fullName evidence="1">Uncharacterized protein</fullName>
    </submittedName>
</protein>
<evidence type="ECO:0000313" key="1">
    <source>
        <dbReference type="EMBL" id="WFL76669.1"/>
    </source>
</evidence>
<keyword evidence="2" id="KW-1185">Reference proteome</keyword>
<gene>
    <name evidence="1" type="ORF">P7228_11760</name>
</gene>
<accession>A0ABY8FXC6</accession>
<dbReference type="Proteomes" id="UP001215827">
    <property type="component" value="Chromosome"/>
</dbReference>
<dbReference type="RefSeq" id="WP_278015431.1">
    <property type="nucleotide sequence ID" value="NZ_CP121106.1"/>
</dbReference>
<dbReference type="EMBL" id="CP121106">
    <property type="protein sequence ID" value="WFL76669.1"/>
    <property type="molecule type" value="Genomic_DNA"/>
</dbReference>
<proteinExistence type="predicted"/>
<evidence type="ECO:0000313" key="2">
    <source>
        <dbReference type="Proteomes" id="UP001215827"/>
    </source>
</evidence>